<reference evidence="5" key="2">
    <citation type="submission" date="2025-08" db="UniProtKB">
        <authorList>
            <consortium name="RefSeq"/>
        </authorList>
    </citation>
    <scope>IDENTIFICATION</scope>
    <source>
        <tissue evidence="5">Blood</tissue>
    </source>
</reference>
<feature type="domain" description="U1-type" evidence="3">
    <location>
        <begin position="754"/>
        <end position="788"/>
    </location>
</feature>
<organism evidence="4 5">
    <name type="scientific">Equus przewalskii</name>
    <name type="common">Przewalski's horse</name>
    <name type="synonym">Equus caballus przewalskii</name>
    <dbReference type="NCBI Taxonomy" id="9798"/>
    <lineage>
        <taxon>Eukaryota</taxon>
        <taxon>Metazoa</taxon>
        <taxon>Chordata</taxon>
        <taxon>Craniata</taxon>
        <taxon>Vertebrata</taxon>
        <taxon>Euteleostomi</taxon>
        <taxon>Mammalia</taxon>
        <taxon>Eutheria</taxon>
        <taxon>Laurasiatheria</taxon>
        <taxon>Perissodactyla</taxon>
        <taxon>Equidae</taxon>
        <taxon>Equus</taxon>
    </lineage>
</organism>
<feature type="region of interest" description="Disordered" evidence="2">
    <location>
        <begin position="482"/>
        <end position="515"/>
    </location>
</feature>
<dbReference type="InterPro" id="IPR003604">
    <property type="entry name" value="Matrin/U1-like-C_Znf_C2H2"/>
</dbReference>
<evidence type="ECO:0000313" key="4">
    <source>
        <dbReference type="Proteomes" id="UP001652662"/>
    </source>
</evidence>
<name>A0ABM4KP30_EQUPR</name>
<dbReference type="RefSeq" id="XP_070429948.1">
    <property type="nucleotide sequence ID" value="XM_070573847.1"/>
</dbReference>
<dbReference type="PANTHER" id="PTHR31434">
    <property type="entry name" value="S PHASE CYCLIN A-ASSOCIATED PROTEIN IN THE ENDOPLASMIC RETICULUM"/>
    <property type="match status" value="1"/>
</dbReference>
<dbReference type="SMART" id="SM00451">
    <property type="entry name" value="ZnF_U1"/>
    <property type="match status" value="1"/>
</dbReference>
<dbReference type="PANTHER" id="PTHR31434:SF2">
    <property type="entry name" value="S PHASE CYCLIN A-ASSOCIATED PROTEIN IN THE ENDOPLASMIC RETICULUM"/>
    <property type="match status" value="1"/>
</dbReference>
<feature type="region of interest" description="Disordered" evidence="2">
    <location>
        <begin position="666"/>
        <end position="687"/>
    </location>
</feature>
<dbReference type="InterPro" id="IPR036236">
    <property type="entry name" value="Znf_C2H2_sf"/>
</dbReference>
<dbReference type="InterPro" id="IPR013087">
    <property type="entry name" value="Znf_C2H2_type"/>
</dbReference>
<feature type="coiled-coil region" evidence="1">
    <location>
        <begin position="383"/>
        <end position="425"/>
    </location>
</feature>
<evidence type="ECO:0000256" key="2">
    <source>
        <dbReference type="SAM" id="MobiDB-lite"/>
    </source>
</evidence>
<evidence type="ECO:0000313" key="5">
    <source>
        <dbReference type="RefSeq" id="XP_070429948.1"/>
    </source>
</evidence>
<feature type="compositionally biased region" description="Basic residues" evidence="2">
    <location>
        <begin position="832"/>
        <end position="843"/>
    </location>
</feature>
<dbReference type="Pfam" id="PF16501">
    <property type="entry name" value="SCAPER_N"/>
    <property type="match status" value="1"/>
</dbReference>
<protein>
    <submittedName>
        <fullName evidence="5">S phase cyclin A-associated protein in the endoplasmic reticulum isoform X10</fullName>
    </submittedName>
</protein>
<dbReference type="Proteomes" id="UP001652662">
    <property type="component" value="Chromosome 1"/>
</dbReference>
<evidence type="ECO:0000256" key="1">
    <source>
        <dbReference type="SAM" id="Coils"/>
    </source>
</evidence>
<feature type="region of interest" description="Disordered" evidence="2">
    <location>
        <begin position="822"/>
        <end position="843"/>
    </location>
</feature>
<sequence>MMASFQRSNSHDKVRRIVAEEGRTARNLIAWSVPLESKDDDGKSKCQAGGKSKRTIQSTHKTTKQNTAVDCKITSSTAGDKHFDKSPTKTRHPRKIDLRARYWAFLFDNLRRAVDEIYVTCESDQSVVECKEVLMMLDNYVRDFKALIDWIQLQEKLEKTDAQSRPTSLAWEVKKMSPGRHVIPSPSTDRISVTSNARRSLNFGSSPGTGAAPRLAPTGVSWADKVKAHHTGSTASLDVAPAQSCPPMPVQKTSRKNERKDAEGWETVQRGRPVRSRSTAVMPKLSLATEALRSKDDSDKENFTVSTLDDVKNSGSSFLQDSSVRTSEIPAVYIDTECVSITQQADTPPLQTNEDRFSAEKARIESEMDPSDISNVSAANLSMAEVLAKKEELADRLEKANEEAIASAIAEEEQLTREIEAEENNDINIETDNDSDFSASVGSGSVSFCGMSMDWNDVLADYEARESWRQNTSWGDIVEEEPARPPGHGIHMHEKLSSPSRKRTIAESKKKHEEKQMKAQQLREKLREEKTLKLQKLLEREKDVRKWKEELLDQRRRMMEEKLLHAEFKREVQLQAIVKKAQEEEAKVNEIAFINTLEAQNKRHDVLSKLKEYEQRLNELQEERQRRQEEKQARDEAVQERKRALEAERQARVEELLMKRKEQEARIEQQRQEKEKAREDAARERARDREERLAALTAAQQEAMEELQKKIQLKHDESIRRHMEQIEQRKEKAAELSSGRHANTDYAPKLTPYERKKQCSLCSVLISSEVYLFSHIKGKKHQQAVRENSSIQGRELSDEEVEHLSLKKYIIDIVVESAAPAEPLKDGEERQKNKKKAKKIKARMNSRAKEYESLMETKNSGSDSPYKAKLQRLAKDLLKQQQVQDSGSWANNKVSALDRTLGEIARILEKENVADQIAFQVAGGLTALEHILQVVIPAANLNTVSRIPPKSLCNAVNVYNLTCNNCSENCTDVLFSNKITFLMDLLIHQLTVYVPDEKNAILGRNTNKQVFEGLTTGLLKVSAVVFGCLIASRPDGNSQLATSKISTQEMKNKPSQGDAFNSRVQDLISYVVNIGLIEKLCGCFLSVQGPVDENPKMATFLQHAAGLLDGMCTLCFAVTRRSYSIFDNNRQDPTGLTAALQATDMAGVLHMLYCVLFHGTVSDPSTASPKESYAQNTIQVAVQSLRFFNSFAALDLPAFQSIVGAEGLSLAFRHIASSLLGHCSQVSCESLLHEIIVCVGYFTVNHPDNQVIVQSGRHPTVLQKLCQLPFQYFSDPRLIKVLFPSLIAACYNNHQNKIILEQEMSCVLLATFIQDFAQTPGQADNQSDQSKGKCLGSQDYLELANRFPRQAWEEARQFFLKKEKK</sequence>
<proteinExistence type="predicted"/>
<reference evidence="4" key="1">
    <citation type="submission" date="2025-05" db="UniProtKB">
        <authorList>
            <consortium name="RefSeq"/>
        </authorList>
    </citation>
    <scope>NUCLEOTIDE SEQUENCE [LARGE SCALE GENOMIC DNA]</scope>
</reference>
<dbReference type="GeneID" id="103561744"/>
<dbReference type="Gene3D" id="3.30.160.60">
    <property type="entry name" value="Classic Zinc Finger"/>
    <property type="match status" value="1"/>
</dbReference>
<gene>
    <name evidence="5" type="primary">SCAPER</name>
</gene>
<dbReference type="InterPro" id="IPR032446">
    <property type="entry name" value="SCAPER_N"/>
</dbReference>
<dbReference type="Pfam" id="PF12874">
    <property type="entry name" value="zf-met"/>
    <property type="match status" value="1"/>
</dbReference>
<keyword evidence="4" id="KW-1185">Reference proteome</keyword>
<keyword evidence="1" id="KW-0175">Coiled coil</keyword>
<dbReference type="SUPFAM" id="SSF57667">
    <property type="entry name" value="beta-beta-alpha zinc fingers"/>
    <property type="match status" value="1"/>
</dbReference>
<feature type="region of interest" description="Disordered" evidence="2">
    <location>
        <begin position="234"/>
        <end position="279"/>
    </location>
</feature>
<feature type="region of interest" description="Disordered" evidence="2">
    <location>
        <begin position="37"/>
        <end position="61"/>
    </location>
</feature>
<feature type="compositionally biased region" description="Basic and acidic residues" evidence="2">
    <location>
        <begin position="504"/>
        <end position="515"/>
    </location>
</feature>
<evidence type="ECO:0000259" key="3">
    <source>
        <dbReference type="SMART" id="SM00451"/>
    </source>
</evidence>
<accession>A0ABM4KP30</accession>